<accession>A0AAD8Q2X7</accession>
<dbReference type="EMBL" id="JAHLJV010000021">
    <property type="protein sequence ID" value="KAK1594117.1"/>
    <property type="molecule type" value="Genomic_DNA"/>
</dbReference>
<evidence type="ECO:0000313" key="1">
    <source>
        <dbReference type="EMBL" id="KAK1594117.1"/>
    </source>
</evidence>
<dbReference type="Proteomes" id="UP001230504">
    <property type="component" value="Unassembled WGS sequence"/>
</dbReference>
<dbReference type="GeneID" id="85441757"/>
<name>A0AAD8Q2X7_9PEZI</name>
<proteinExistence type="predicted"/>
<comment type="caution">
    <text evidence="1">The sequence shown here is derived from an EMBL/GenBank/DDBJ whole genome shotgun (WGS) entry which is preliminary data.</text>
</comment>
<sequence length="224" mass="24606">MHRDDFGYRRVGCPCDCPILLFSTHRMFYVVLRIVLRLPSTFGIYCPSIVYRDGNRSYPGPGTGSSAHGGHCIPYSGSSAQPLSTGWITGTAMQSTYWWGGEDGERKEESRNMLLVVYHRPLGRPGSGELRRCQLLLDGRVCCRGGAGSCMASERGPFGPSSYIFLRPAVMGSLFTFPACLFSCPLLSHYAPLPLSRDGCGSWARRFMILGGRGRDVNMDGDSL</sequence>
<gene>
    <name evidence="1" type="ORF">LY79DRAFT_549906</name>
</gene>
<evidence type="ECO:0000313" key="2">
    <source>
        <dbReference type="Proteomes" id="UP001230504"/>
    </source>
</evidence>
<reference evidence="1" key="1">
    <citation type="submission" date="2021-06" db="EMBL/GenBank/DDBJ databases">
        <title>Comparative genomics, transcriptomics and evolutionary studies reveal genomic signatures of adaptation to plant cell wall in hemibiotrophic fungi.</title>
        <authorList>
            <consortium name="DOE Joint Genome Institute"/>
            <person name="Baroncelli R."/>
            <person name="Diaz J.F."/>
            <person name="Benocci T."/>
            <person name="Peng M."/>
            <person name="Battaglia E."/>
            <person name="Haridas S."/>
            <person name="Andreopoulos W."/>
            <person name="Labutti K."/>
            <person name="Pangilinan J."/>
            <person name="Floch G.L."/>
            <person name="Makela M.R."/>
            <person name="Henrissat B."/>
            <person name="Grigoriev I.V."/>
            <person name="Crouch J.A."/>
            <person name="De Vries R.P."/>
            <person name="Sukno S.A."/>
            <person name="Thon M.R."/>
        </authorList>
    </citation>
    <scope>NUCLEOTIDE SEQUENCE</scope>
    <source>
        <strain evidence="1">CBS 125086</strain>
    </source>
</reference>
<dbReference type="RefSeq" id="XP_060415338.1">
    <property type="nucleotide sequence ID" value="XM_060557517.1"/>
</dbReference>
<organism evidence="1 2">
    <name type="scientific">Colletotrichum navitas</name>
    <dbReference type="NCBI Taxonomy" id="681940"/>
    <lineage>
        <taxon>Eukaryota</taxon>
        <taxon>Fungi</taxon>
        <taxon>Dikarya</taxon>
        <taxon>Ascomycota</taxon>
        <taxon>Pezizomycotina</taxon>
        <taxon>Sordariomycetes</taxon>
        <taxon>Hypocreomycetidae</taxon>
        <taxon>Glomerellales</taxon>
        <taxon>Glomerellaceae</taxon>
        <taxon>Colletotrichum</taxon>
        <taxon>Colletotrichum graminicola species complex</taxon>
    </lineage>
</organism>
<feature type="non-terminal residue" evidence="1">
    <location>
        <position position="1"/>
    </location>
</feature>
<dbReference type="AlphaFoldDB" id="A0AAD8Q2X7"/>
<protein>
    <submittedName>
        <fullName evidence="1">Uncharacterized protein</fullName>
    </submittedName>
</protein>
<keyword evidence="2" id="KW-1185">Reference proteome</keyword>